<sequence length="215" mass="23331">MMADSVKQRHVHHREKKEGADHDDMTSSLLHKTRSNQVSYIDVETTKDSFSDGTCSESGEPPGEEGGCQNCGKLVLTMGGVGLCGAVFGIAMEKSRVFEPKAIRDQMVFENFIMLKMFLSAVATGNDTSSADPGGRLLELPAQTATPQDSPAAAVGQSDGWLTTRNRQPTRWVSPPRSQRPKSPPPPYQGIVVTERPHSPPQPMERLACGRMGIP</sequence>
<protein>
    <submittedName>
        <fullName evidence="3">Uncharacterized protein LOC111114308</fullName>
    </submittedName>
</protein>
<dbReference type="Proteomes" id="UP000694844">
    <property type="component" value="Chromosome 9"/>
</dbReference>
<evidence type="ECO:0000313" key="3">
    <source>
        <dbReference type="RefSeq" id="XP_022308304.1"/>
    </source>
</evidence>
<feature type="compositionally biased region" description="Polar residues" evidence="1">
    <location>
        <begin position="160"/>
        <end position="171"/>
    </location>
</feature>
<feature type="compositionally biased region" description="Basic and acidic residues" evidence="1">
    <location>
        <begin position="16"/>
        <end position="25"/>
    </location>
</feature>
<dbReference type="KEGG" id="cvn:111114308"/>
<dbReference type="OrthoDB" id="10254418at2759"/>
<feature type="region of interest" description="Disordered" evidence="1">
    <location>
        <begin position="144"/>
        <end position="215"/>
    </location>
</feature>
<dbReference type="GeneID" id="111114308"/>
<name>A0A8B8BZM8_CRAVI</name>
<dbReference type="RefSeq" id="XP_022308304.1">
    <property type="nucleotide sequence ID" value="XM_022452596.1"/>
</dbReference>
<proteinExistence type="predicted"/>
<accession>A0A8B8BZM8</accession>
<organism evidence="2 3">
    <name type="scientific">Crassostrea virginica</name>
    <name type="common">Eastern oyster</name>
    <dbReference type="NCBI Taxonomy" id="6565"/>
    <lineage>
        <taxon>Eukaryota</taxon>
        <taxon>Metazoa</taxon>
        <taxon>Spiralia</taxon>
        <taxon>Lophotrochozoa</taxon>
        <taxon>Mollusca</taxon>
        <taxon>Bivalvia</taxon>
        <taxon>Autobranchia</taxon>
        <taxon>Pteriomorphia</taxon>
        <taxon>Ostreida</taxon>
        <taxon>Ostreoidea</taxon>
        <taxon>Ostreidae</taxon>
        <taxon>Crassostrea</taxon>
    </lineage>
</organism>
<evidence type="ECO:0000256" key="1">
    <source>
        <dbReference type="SAM" id="MobiDB-lite"/>
    </source>
</evidence>
<feature type="region of interest" description="Disordered" evidence="1">
    <location>
        <begin position="48"/>
        <end position="67"/>
    </location>
</feature>
<keyword evidence="2" id="KW-1185">Reference proteome</keyword>
<evidence type="ECO:0000313" key="2">
    <source>
        <dbReference type="Proteomes" id="UP000694844"/>
    </source>
</evidence>
<reference evidence="3" key="1">
    <citation type="submission" date="2025-08" db="UniProtKB">
        <authorList>
            <consortium name="RefSeq"/>
        </authorList>
    </citation>
    <scope>IDENTIFICATION</scope>
    <source>
        <tissue evidence="3">Whole sample</tissue>
    </source>
</reference>
<dbReference type="AlphaFoldDB" id="A0A8B8BZM8"/>
<gene>
    <name evidence="3" type="primary">LOC111114308</name>
</gene>
<feature type="compositionally biased region" description="Polar residues" evidence="1">
    <location>
        <begin position="26"/>
        <end position="36"/>
    </location>
</feature>
<feature type="region of interest" description="Disordered" evidence="1">
    <location>
        <begin position="1"/>
        <end position="36"/>
    </location>
</feature>